<dbReference type="Pfam" id="PF02536">
    <property type="entry name" value="mTERF"/>
    <property type="match status" value="1"/>
</dbReference>
<evidence type="ECO:0000256" key="2">
    <source>
        <dbReference type="ARBA" id="ARBA00022472"/>
    </source>
</evidence>
<dbReference type="Proteomes" id="UP001227230">
    <property type="component" value="Chromosome 17"/>
</dbReference>
<accession>A0ABY9DN20</accession>
<dbReference type="InterPro" id="IPR003690">
    <property type="entry name" value="MTERF"/>
</dbReference>
<evidence type="ECO:0000256" key="3">
    <source>
        <dbReference type="ARBA" id="ARBA00022946"/>
    </source>
</evidence>
<dbReference type="InterPro" id="IPR038538">
    <property type="entry name" value="MTERF_sf"/>
</dbReference>
<keyword evidence="2" id="KW-0806">Transcription termination</keyword>
<keyword evidence="2" id="KW-0804">Transcription</keyword>
<keyword evidence="5" id="KW-1185">Reference proteome</keyword>
<proteinExistence type="inferred from homology"/>
<keyword evidence="2" id="KW-0805">Transcription regulation</keyword>
<reference evidence="4 5" key="1">
    <citation type="journal article" date="2023" name="Hortic Res">
        <title>The complete reference genome for grapevine (Vitis vinifera L.) genetics and breeding.</title>
        <authorList>
            <person name="Shi X."/>
            <person name="Cao S."/>
            <person name="Wang X."/>
            <person name="Huang S."/>
            <person name="Wang Y."/>
            <person name="Liu Z."/>
            <person name="Liu W."/>
            <person name="Leng X."/>
            <person name="Peng Y."/>
            <person name="Wang N."/>
            <person name="Wang Y."/>
            <person name="Ma Z."/>
            <person name="Xu X."/>
            <person name="Zhang F."/>
            <person name="Xue H."/>
            <person name="Zhong H."/>
            <person name="Wang Y."/>
            <person name="Zhang K."/>
            <person name="Velt A."/>
            <person name="Avia K."/>
            <person name="Holtgrawe D."/>
            <person name="Grimplet J."/>
            <person name="Matus J.T."/>
            <person name="Ware D."/>
            <person name="Wu X."/>
            <person name="Wang H."/>
            <person name="Liu C."/>
            <person name="Fang Y."/>
            <person name="Rustenholz C."/>
            <person name="Cheng Z."/>
            <person name="Xiao H."/>
            <person name="Zhou Y."/>
        </authorList>
    </citation>
    <scope>NUCLEOTIDE SEQUENCE [LARGE SCALE GENOMIC DNA]</scope>
    <source>
        <strain evidence="5">cv. Pinot noir / PN40024</strain>
        <tissue evidence="4">Leaf</tissue>
    </source>
</reference>
<dbReference type="Gene3D" id="1.25.70.10">
    <property type="entry name" value="Transcription termination factor 3, mitochondrial"/>
    <property type="match status" value="1"/>
</dbReference>
<dbReference type="SMART" id="SM00733">
    <property type="entry name" value="Mterf"/>
    <property type="match status" value="2"/>
</dbReference>
<protein>
    <submittedName>
        <fullName evidence="4">Uncharacterized protein</fullName>
    </submittedName>
</protein>
<comment type="similarity">
    <text evidence="1">Belongs to the mTERF family.</text>
</comment>
<evidence type="ECO:0000313" key="5">
    <source>
        <dbReference type="Proteomes" id="UP001227230"/>
    </source>
</evidence>
<dbReference type="EMBL" id="CP126664">
    <property type="protein sequence ID" value="WKA08960.1"/>
    <property type="molecule type" value="Genomic_DNA"/>
</dbReference>
<evidence type="ECO:0000256" key="1">
    <source>
        <dbReference type="ARBA" id="ARBA00007692"/>
    </source>
</evidence>
<organism evidence="4 5">
    <name type="scientific">Vitis vinifera</name>
    <name type="common">Grape</name>
    <dbReference type="NCBI Taxonomy" id="29760"/>
    <lineage>
        <taxon>Eukaryota</taxon>
        <taxon>Viridiplantae</taxon>
        <taxon>Streptophyta</taxon>
        <taxon>Embryophyta</taxon>
        <taxon>Tracheophyta</taxon>
        <taxon>Spermatophyta</taxon>
        <taxon>Magnoliopsida</taxon>
        <taxon>eudicotyledons</taxon>
        <taxon>Gunneridae</taxon>
        <taxon>Pentapetalae</taxon>
        <taxon>rosids</taxon>
        <taxon>Vitales</taxon>
        <taxon>Vitaceae</taxon>
        <taxon>Viteae</taxon>
        <taxon>Vitis</taxon>
    </lineage>
</organism>
<gene>
    <name evidence="4" type="ORF">VitviT2T_026640</name>
</gene>
<sequence length="98" mass="10961">MHGVQEETGLSIPRLAVARLIEKRPHILGFGLEERVKANVKSLLEFDVRKTSLASMIAQYPEIIGIDLEPKLRSQRSLLNSALDLGPEDFPIVVEKMP</sequence>
<evidence type="ECO:0000313" key="4">
    <source>
        <dbReference type="EMBL" id="WKA08960.1"/>
    </source>
</evidence>
<keyword evidence="3" id="KW-0809">Transit peptide</keyword>
<name>A0ABY9DN20_VITVI</name>